<dbReference type="EMBL" id="JAMKFB020000068">
    <property type="protein sequence ID" value="KAL0153895.1"/>
    <property type="molecule type" value="Genomic_DNA"/>
</dbReference>
<feature type="non-terminal residue" evidence="3">
    <location>
        <position position="285"/>
    </location>
</feature>
<name>A0ABD0MWI4_CIRMR</name>
<keyword evidence="1" id="KW-0175">Coiled coil</keyword>
<feature type="coiled-coil region" evidence="1">
    <location>
        <begin position="88"/>
        <end position="115"/>
    </location>
</feature>
<dbReference type="AlphaFoldDB" id="A0ABD0MWI4"/>
<dbReference type="Proteomes" id="UP001529510">
    <property type="component" value="Unassembled WGS sequence"/>
</dbReference>
<evidence type="ECO:0000256" key="1">
    <source>
        <dbReference type="SAM" id="Coils"/>
    </source>
</evidence>
<feature type="region of interest" description="Disordered" evidence="2">
    <location>
        <begin position="140"/>
        <end position="174"/>
    </location>
</feature>
<protein>
    <submittedName>
        <fullName evidence="3">Uncharacterized protein</fullName>
    </submittedName>
</protein>
<keyword evidence="4" id="KW-1185">Reference proteome</keyword>
<feature type="compositionally biased region" description="Acidic residues" evidence="2">
    <location>
        <begin position="157"/>
        <end position="171"/>
    </location>
</feature>
<gene>
    <name evidence="3" type="ORF">M9458_050816</name>
</gene>
<comment type="caution">
    <text evidence="3">The sequence shown here is derived from an EMBL/GenBank/DDBJ whole genome shotgun (WGS) entry which is preliminary data.</text>
</comment>
<evidence type="ECO:0000256" key="2">
    <source>
        <dbReference type="SAM" id="MobiDB-lite"/>
    </source>
</evidence>
<proteinExistence type="predicted"/>
<accession>A0ABD0MWI4</accession>
<organism evidence="3 4">
    <name type="scientific">Cirrhinus mrigala</name>
    <name type="common">Mrigala</name>
    <dbReference type="NCBI Taxonomy" id="683832"/>
    <lineage>
        <taxon>Eukaryota</taxon>
        <taxon>Metazoa</taxon>
        <taxon>Chordata</taxon>
        <taxon>Craniata</taxon>
        <taxon>Vertebrata</taxon>
        <taxon>Euteleostomi</taxon>
        <taxon>Actinopterygii</taxon>
        <taxon>Neopterygii</taxon>
        <taxon>Teleostei</taxon>
        <taxon>Ostariophysi</taxon>
        <taxon>Cypriniformes</taxon>
        <taxon>Cyprinidae</taxon>
        <taxon>Labeoninae</taxon>
        <taxon>Labeonini</taxon>
        <taxon>Cirrhinus</taxon>
    </lineage>
</organism>
<evidence type="ECO:0000313" key="3">
    <source>
        <dbReference type="EMBL" id="KAL0153895.1"/>
    </source>
</evidence>
<evidence type="ECO:0000313" key="4">
    <source>
        <dbReference type="Proteomes" id="UP001529510"/>
    </source>
</evidence>
<feature type="compositionally biased region" description="Polar residues" evidence="2">
    <location>
        <begin position="140"/>
        <end position="152"/>
    </location>
</feature>
<reference evidence="3 4" key="1">
    <citation type="submission" date="2024-05" db="EMBL/GenBank/DDBJ databases">
        <title>Genome sequencing and assembly of Indian major carp, Cirrhinus mrigala (Hamilton, 1822).</title>
        <authorList>
            <person name="Mohindra V."/>
            <person name="Chowdhury L.M."/>
            <person name="Lal K."/>
            <person name="Jena J.K."/>
        </authorList>
    </citation>
    <scope>NUCLEOTIDE SEQUENCE [LARGE SCALE GENOMIC DNA]</scope>
    <source>
        <strain evidence="3">CM1030</strain>
        <tissue evidence="3">Blood</tissue>
    </source>
</reference>
<sequence>MEEADVKLDEIIEKLTQHLKEHFKIKEAEQEIVAKYKIRVQKDGLWEPDDIKKAWGKIQRMKTRESRRIPWIFATLSKCRKWEIKLQTDNHNRDKEVMERKLKGLQDRCQEFKAQLENEQKPKPANANLQNVQKTDQNQFPVLPHSNASGAGSDTDMTTDSDSDTDTDDCEGATAKLRPLRVNIKKGKKRTEVYLQKTKEGNVLMDREVRDSDVMQYKYTPPTSKEVKCQKRPEISFSSIGSSERDFSLIVSINLSLADRKSLKGALGESLSGEHLIDDRAEREG</sequence>